<dbReference type="RefSeq" id="WP_103081174.1">
    <property type="nucleotide sequence ID" value="NZ_CP021850.1"/>
</dbReference>
<dbReference type="SUPFAM" id="SSF52980">
    <property type="entry name" value="Restriction endonuclease-like"/>
    <property type="match status" value="1"/>
</dbReference>
<evidence type="ECO:0000256" key="1">
    <source>
        <dbReference type="ARBA" id="ARBA00006738"/>
    </source>
</evidence>
<reference evidence="3 4" key="1">
    <citation type="submission" date="2017-06" db="EMBL/GenBank/DDBJ databases">
        <title>Investigating the central metabolism of Clostridium thermosuccinogenes.</title>
        <authorList>
            <person name="Koendjbiharie J.G."/>
            <person name="van Kranenburg R."/>
        </authorList>
    </citation>
    <scope>NUCLEOTIDE SEQUENCE [LARGE SCALE GENOMIC DNA]</scope>
    <source>
        <strain evidence="3 4">DSM 5806</strain>
    </source>
</reference>
<dbReference type="Proteomes" id="UP000236151">
    <property type="component" value="Unassembled WGS sequence"/>
</dbReference>
<dbReference type="PANTHER" id="PTHR34039">
    <property type="entry name" value="UPF0102 PROTEIN YRAN"/>
    <property type="match status" value="1"/>
</dbReference>
<dbReference type="EMBL" id="NIOJ01000016">
    <property type="protein sequence ID" value="PNT99742.1"/>
    <property type="molecule type" value="Genomic_DNA"/>
</dbReference>
<keyword evidence="4" id="KW-1185">Reference proteome</keyword>
<gene>
    <name evidence="3" type="ORF">CDQ84_07805</name>
</gene>
<dbReference type="GO" id="GO:0003676">
    <property type="term" value="F:nucleic acid binding"/>
    <property type="evidence" value="ECO:0007669"/>
    <property type="project" value="InterPro"/>
</dbReference>
<dbReference type="NCBIfam" id="NF009154">
    <property type="entry name" value="PRK12497.3-3"/>
    <property type="match status" value="1"/>
</dbReference>
<dbReference type="HAMAP" id="MF_00048">
    <property type="entry name" value="UPF0102"/>
    <property type="match status" value="1"/>
</dbReference>
<comment type="similarity">
    <text evidence="1 2">Belongs to the UPF0102 family.</text>
</comment>
<dbReference type="InterPro" id="IPR011856">
    <property type="entry name" value="tRNA_endonuc-like_dom_sf"/>
</dbReference>
<name>A0A2K2FLU3_9CLOT</name>
<dbReference type="Gene3D" id="3.40.1350.10">
    <property type="match status" value="1"/>
</dbReference>
<sequence length="121" mass="13952">MDGRNKRKLGSFGEEIAADFLIKSNYKIVNRNFRIGKLGEIDIIAWDGEYICFIEVKTRRSFLYGTPSEAVSKSKQAVIRNLAGIYLDRYGLNDSKARFDVIEIIYRDKADYDLNIIKNAF</sequence>
<comment type="caution">
    <text evidence="3">The sequence shown here is derived from an EMBL/GenBank/DDBJ whole genome shotgun (WGS) entry which is preliminary data.</text>
</comment>
<dbReference type="KEGG" id="cthd:CDO33_08550"/>
<dbReference type="Pfam" id="PF02021">
    <property type="entry name" value="UPF0102"/>
    <property type="match status" value="1"/>
</dbReference>
<dbReference type="InterPro" id="IPR011335">
    <property type="entry name" value="Restrct_endonuc-II-like"/>
</dbReference>
<accession>A0A2K2FLU3</accession>
<dbReference type="CDD" id="cd20736">
    <property type="entry name" value="PoNe_Nuclease"/>
    <property type="match status" value="1"/>
</dbReference>
<dbReference type="InterPro" id="IPR003509">
    <property type="entry name" value="UPF0102_YraN-like"/>
</dbReference>
<dbReference type="OrthoDB" id="9802516at2"/>
<protein>
    <recommendedName>
        <fullName evidence="2">UPF0102 protein CDQ84_07805</fullName>
    </recommendedName>
</protein>
<evidence type="ECO:0000313" key="3">
    <source>
        <dbReference type="EMBL" id="PNT99742.1"/>
    </source>
</evidence>
<dbReference type="AlphaFoldDB" id="A0A2K2FLU3"/>
<evidence type="ECO:0000256" key="2">
    <source>
        <dbReference type="HAMAP-Rule" id="MF_00048"/>
    </source>
</evidence>
<dbReference type="PANTHER" id="PTHR34039:SF1">
    <property type="entry name" value="UPF0102 PROTEIN YRAN"/>
    <property type="match status" value="1"/>
</dbReference>
<proteinExistence type="inferred from homology"/>
<evidence type="ECO:0000313" key="4">
    <source>
        <dbReference type="Proteomes" id="UP000236151"/>
    </source>
</evidence>
<organism evidence="3 4">
    <name type="scientific">Clostridium thermosuccinogenes</name>
    <dbReference type="NCBI Taxonomy" id="84032"/>
    <lineage>
        <taxon>Bacteria</taxon>
        <taxon>Bacillati</taxon>
        <taxon>Bacillota</taxon>
        <taxon>Clostridia</taxon>
        <taxon>Eubacteriales</taxon>
        <taxon>Clostridiaceae</taxon>
        <taxon>Clostridium</taxon>
    </lineage>
</organism>